<evidence type="ECO:0000313" key="2">
    <source>
        <dbReference type="Proteomes" id="UP000711614"/>
    </source>
</evidence>
<dbReference type="EMBL" id="JAGIOI010000001">
    <property type="protein sequence ID" value="MBP2413052.1"/>
    <property type="molecule type" value="Genomic_DNA"/>
</dbReference>
<proteinExistence type="predicted"/>
<gene>
    <name evidence="1" type="ORF">JOF48_001851</name>
</gene>
<keyword evidence="2" id="KW-1185">Reference proteome</keyword>
<protein>
    <recommendedName>
        <fullName evidence="3">XRE family transcriptional regulator</fullName>
    </recommendedName>
</protein>
<reference evidence="1 2" key="1">
    <citation type="submission" date="2021-03" db="EMBL/GenBank/DDBJ databases">
        <title>Sequencing the genomes of 1000 actinobacteria strains.</title>
        <authorList>
            <person name="Klenk H.-P."/>
        </authorList>
    </citation>
    <scope>NUCLEOTIDE SEQUENCE [LARGE SCALE GENOMIC DNA]</scope>
    <source>
        <strain evidence="1 2">DSM 16005</strain>
    </source>
</reference>
<name>A0ABS4YX77_9MICC</name>
<organism evidence="1 2">
    <name type="scientific">Arthrobacter stackebrandtii</name>
    <dbReference type="NCBI Taxonomy" id="272161"/>
    <lineage>
        <taxon>Bacteria</taxon>
        <taxon>Bacillati</taxon>
        <taxon>Actinomycetota</taxon>
        <taxon>Actinomycetes</taxon>
        <taxon>Micrococcales</taxon>
        <taxon>Micrococcaceae</taxon>
        <taxon>Arthrobacter</taxon>
    </lineage>
</organism>
<comment type="caution">
    <text evidence="1">The sequence shown here is derived from an EMBL/GenBank/DDBJ whole genome shotgun (WGS) entry which is preliminary data.</text>
</comment>
<evidence type="ECO:0008006" key="3">
    <source>
        <dbReference type="Google" id="ProtNLM"/>
    </source>
</evidence>
<dbReference type="Proteomes" id="UP000711614">
    <property type="component" value="Unassembled WGS sequence"/>
</dbReference>
<dbReference type="SUPFAM" id="SSF47413">
    <property type="entry name" value="lambda repressor-like DNA-binding domains"/>
    <property type="match status" value="1"/>
</dbReference>
<sequence length="87" mass="9589">MGIFESSDPEYARVYAQESVMVDASELIADAMQKAGVAPVELAGLLRSDETKVSNLLAGEHDISVRHLAEVLQLLRHRLELRSIAEQ</sequence>
<dbReference type="InterPro" id="IPR010982">
    <property type="entry name" value="Lambda_DNA-bd_dom_sf"/>
</dbReference>
<evidence type="ECO:0000313" key="1">
    <source>
        <dbReference type="EMBL" id="MBP2413052.1"/>
    </source>
</evidence>
<dbReference type="RefSeq" id="WP_209679964.1">
    <property type="nucleotide sequence ID" value="NZ_JAGIOI010000001.1"/>
</dbReference>
<accession>A0ABS4YX77</accession>